<protein>
    <submittedName>
        <fullName evidence="1">Uncharacterized protein</fullName>
    </submittedName>
</protein>
<sequence>VFLVFFAISLAEARVKLTYSEFIDAEDLKLASETDFECPLGCMVYSASEKANLVIVNKATQQEITSIQDLAFYNKTQDKSYLYGLTLMPATYTLKNKEGSSGVLFGLYVVANDAPFIGQPLRVAEAFSFSTFSTTNGVMTIMTRGTGIRMVTLNAVSEMTPRIYTTGYDAVSNADKCQPLYTANSLSHAQQSQIDVIGPIATICFDGLPSSTTASVQVSGDVLTDPRDMRNSLTISSPGFNGCGDKPVPYQCNIDKLDRRFVSDLEQ</sequence>
<feature type="non-terminal residue" evidence="1">
    <location>
        <position position="1"/>
    </location>
</feature>
<gene>
    <name evidence="1" type="ORF">PMAYCL1PPCAC_33120</name>
</gene>
<evidence type="ECO:0000313" key="2">
    <source>
        <dbReference type="Proteomes" id="UP001328107"/>
    </source>
</evidence>
<proteinExistence type="predicted"/>
<reference evidence="2" key="1">
    <citation type="submission" date="2022-10" db="EMBL/GenBank/DDBJ databases">
        <title>Genome assembly of Pristionchus species.</title>
        <authorList>
            <person name="Yoshida K."/>
            <person name="Sommer R.J."/>
        </authorList>
    </citation>
    <scope>NUCLEOTIDE SEQUENCE [LARGE SCALE GENOMIC DNA]</scope>
    <source>
        <strain evidence="2">RS5460</strain>
    </source>
</reference>
<dbReference type="Proteomes" id="UP001328107">
    <property type="component" value="Unassembled WGS sequence"/>
</dbReference>
<organism evidence="1 2">
    <name type="scientific">Pristionchus mayeri</name>
    <dbReference type="NCBI Taxonomy" id="1317129"/>
    <lineage>
        <taxon>Eukaryota</taxon>
        <taxon>Metazoa</taxon>
        <taxon>Ecdysozoa</taxon>
        <taxon>Nematoda</taxon>
        <taxon>Chromadorea</taxon>
        <taxon>Rhabditida</taxon>
        <taxon>Rhabditina</taxon>
        <taxon>Diplogasteromorpha</taxon>
        <taxon>Diplogasteroidea</taxon>
        <taxon>Neodiplogasteridae</taxon>
        <taxon>Pristionchus</taxon>
    </lineage>
</organism>
<feature type="non-terminal residue" evidence="1">
    <location>
        <position position="267"/>
    </location>
</feature>
<comment type="caution">
    <text evidence="1">The sequence shown here is derived from an EMBL/GenBank/DDBJ whole genome shotgun (WGS) entry which is preliminary data.</text>
</comment>
<name>A0AAN5IG11_9BILA</name>
<keyword evidence="2" id="KW-1185">Reference proteome</keyword>
<evidence type="ECO:0000313" key="1">
    <source>
        <dbReference type="EMBL" id="GMR62925.1"/>
    </source>
</evidence>
<accession>A0AAN5IG11</accession>
<dbReference type="AlphaFoldDB" id="A0AAN5IG11"/>
<dbReference type="EMBL" id="BTRK01000006">
    <property type="protein sequence ID" value="GMR62925.1"/>
    <property type="molecule type" value="Genomic_DNA"/>
</dbReference>